<gene>
    <name evidence="10" type="ORF">K8089_09960</name>
</gene>
<protein>
    <submittedName>
        <fullName evidence="10">TolC family protein</fullName>
    </submittedName>
</protein>
<dbReference type="GO" id="GO:0015562">
    <property type="term" value="F:efflux transmembrane transporter activity"/>
    <property type="evidence" value="ECO:0007669"/>
    <property type="project" value="InterPro"/>
</dbReference>
<proteinExistence type="inferred from homology"/>
<evidence type="ECO:0000256" key="3">
    <source>
        <dbReference type="ARBA" id="ARBA00022448"/>
    </source>
</evidence>
<dbReference type="Proteomes" id="UP001139461">
    <property type="component" value="Unassembled WGS sequence"/>
</dbReference>
<evidence type="ECO:0000256" key="7">
    <source>
        <dbReference type="ARBA" id="ARBA00023237"/>
    </source>
</evidence>
<evidence type="ECO:0000256" key="9">
    <source>
        <dbReference type="SAM" id="SignalP"/>
    </source>
</evidence>
<evidence type="ECO:0000256" key="6">
    <source>
        <dbReference type="ARBA" id="ARBA00023136"/>
    </source>
</evidence>
<name>A0A9X1QXU0_9FLAO</name>
<dbReference type="SUPFAM" id="SSF56954">
    <property type="entry name" value="Outer membrane efflux proteins (OEP)"/>
    <property type="match status" value="1"/>
</dbReference>
<feature type="signal peptide" evidence="9">
    <location>
        <begin position="1"/>
        <end position="19"/>
    </location>
</feature>
<dbReference type="Pfam" id="PF02321">
    <property type="entry name" value="OEP"/>
    <property type="match status" value="2"/>
</dbReference>
<dbReference type="Gene3D" id="1.20.1600.10">
    <property type="entry name" value="Outer membrane efflux proteins (OEP)"/>
    <property type="match status" value="1"/>
</dbReference>
<comment type="caution">
    <text evidence="10">The sequence shown here is derived from an EMBL/GenBank/DDBJ whole genome shotgun (WGS) entry which is preliminary data.</text>
</comment>
<keyword evidence="11" id="KW-1185">Reference proteome</keyword>
<evidence type="ECO:0000256" key="8">
    <source>
        <dbReference type="SAM" id="Coils"/>
    </source>
</evidence>
<evidence type="ECO:0000256" key="2">
    <source>
        <dbReference type="ARBA" id="ARBA00007613"/>
    </source>
</evidence>
<dbReference type="PANTHER" id="PTHR30026">
    <property type="entry name" value="OUTER MEMBRANE PROTEIN TOLC"/>
    <property type="match status" value="1"/>
</dbReference>
<dbReference type="AlphaFoldDB" id="A0A9X1QXU0"/>
<feature type="coiled-coil region" evidence="8">
    <location>
        <begin position="373"/>
        <end position="418"/>
    </location>
</feature>
<dbReference type="GO" id="GO:0015288">
    <property type="term" value="F:porin activity"/>
    <property type="evidence" value="ECO:0007669"/>
    <property type="project" value="TreeGrafter"/>
</dbReference>
<comment type="subcellular location">
    <subcellularLocation>
        <location evidence="1">Cell outer membrane</location>
    </subcellularLocation>
</comment>
<keyword evidence="5" id="KW-0812">Transmembrane</keyword>
<evidence type="ECO:0000256" key="5">
    <source>
        <dbReference type="ARBA" id="ARBA00022692"/>
    </source>
</evidence>
<dbReference type="RefSeq" id="WP_237603136.1">
    <property type="nucleotide sequence ID" value="NZ_JAIRBA010000018.1"/>
</dbReference>
<dbReference type="InterPro" id="IPR003423">
    <property type="entry name" value="OMP_efflux"/>
</dbReference>
<organism evidence="10 11">
    <name type="scientific">Aequorivita vitellina</name>
    <dbReference type="NCBI Taxonomy" id="2874475"/>
    <lineage>
        <taxon>Bacteria</taxon>
        <taxon>Pseudomonadati</taxon>
        <taxon>Bacteroidota</taxon>
        <taxon>Flavobacteriia</taxon>
        <taxon>Flavobacteriales</taxon>
        <taxon>Flavobacteriaceae</taxon>
        <taxon>Aequorivita</taxon>
    </lineage>
</organism>
<reference evidence="10" key="1">
    <citation type="submission" date="2021-09" db="EMBL/GenBank/DDBJ databases">
        <title>Genome of Aequorivita sp. strain F47161.</title>
        <authorList>
            <person name="Wang Y."/>
        </authorList>
    </citation>
    <scope>NUCLEOTIDE SEQUENCE</scope>
    <source>
        <strain evidence="10">F47161</strain>
    </source>
</reference>
<evidence type="ECO:0000256" key="4">
    <source>
        <dbReference type="ARBA" id="ARBA00022452"/>
    </source>
</evidence>
<evidence type="ECO:0000313" key="11">
    <source>
        <dbReference type="Proteomes" id="UP001139461"/>
    </source>
</evidence>
<accession>A0A9X1QXU0</accession>
<feature type="chain" id="PRO_5040814446" evidence="9">
    <location>
        <begin position="20"/>
        <end position="471"/>
    </location>
</feature>
<comment type="similarity">
    <text evidence="2">Belongs to the outer membrane factor (OMF) (TC 1.B.17) family.</text>
</comment>
<keyword evidence="6" id="KW-0472">Membrane</keyword>
<dbReference type="GO" id="GO:0009279">
    <property type="term" value="C:cell outer membrane"/>
    <property type="evidence" value="ECO:0007669"/>
    <property type="project" value="UniProtKB-SubCell"/>
</dbReference>
<keyword evidence="3" id="KW-0813">Transport</keyword>
<keyword evidence="8" id="KW-0175">Coiled coil</keyword>
<keyword evidence="7" id="KW-0998">Cell outer membrane</keyword>
<dbReference type="EMBL" id="JAIRBA010000018">
    <property type="protein sequence ID" value="MCG2419347.1"/>
    <property type="molecule type" value="Genomic_DNA"/>
</dbReference>
<keyword evidence="9" id="KW-0732">Signal</keyword>
<sequence length="471" mass="53112">MKIKIIYLLLLSFPVVVFAQNNNRTIRTLEECIDLALKNNLDLKQAQFKENTSDINFRQNKNALLPTLNGTYNLGISNGRSIDPYTNTFVNEQLSFSNATLGLDATIFNGFRLINSWKQAKLNLQASEMETEAAKQALILNVTLTYLQVLNAQDLIKLAKARVTTTQEQLDRLRSLYEEETGNPAEYRDLQGQIAADASYLVESEKTLENELINLNTLVNAEAEITVAGLDLQLKIKKYTYSPSDVYMQALEVFPSVKASDLALEAASKGVAIARSQYSPEISLFANLNTNYSSAARLFNETGSSIVENGDFVTINNENYAVLSEETNFRSEEIPYNDQFDNNLNSSFGVAVTVPIFNGFRAKNNVALEKIKKEEAETALEKTKLNLQQSVKQSYNSMQTAYERYKILQNQVEAYQESFRINEIRFNNGVSNSVDYIVSKNNLDNAQINLANVGYEYLLRVKVLEYYRTGL</sequence>
<dbReference type="GO" id="GO:1990281">
    <property type="term" value="C:efflux pump complex"/>
    <property type="evidence" value="ECO:0007669"/>
    <property type="project" value="TreeGrafter"/>
</dbReference>
<keyword evidence="4" id="KW-1134">Transmembrane beta strand</keyword>
<dbReference type="InterPro" id="IPR051906">
    <property type="entry name" value="TolC-like"/>
</dbReference>
<evidence type="ECO:0000313" key="10">
    <source>
        <dbReference type="EMBL" id="MCG2419347.1"/>
    </source>
</evidence>
<evidence type="ECO:0000256" key="1">
    <source>
        <dbReference type="ARBA" id="ARBA00004442"/>
    </source>
</evidence>
<dbReference type="PANTHER" id="PTHR30026:SF20">
    <property type="entry name" value="OUTER MEMBRANE PROTEIN TOLC"/>
    <property type="match status" value="1"/>
</dbReference>